<dbReference type="EMBL" id="PTPZ01000006">
    <property type="protein sequence ID" value="PPZ91028.1"/>
    <property type="molecule type" value="Genomic_DNA"/>
</dbReference>
<name>A0A2S7I364_9FLAO</name>
<accession>A0A2S7I364</accession>
<evidence type="ECO:0000256" key="1">
    <source>
        <dbReference type="SAM" id="Coils"/>
    </source>
</evidence>
<reference evidence="3 4" key="1">
    <citation type="submission" date="2018-02" db="EMBL/GenBank/DDBJ databases">
        <title>Draft genome sequence of bacterial isolates from marine environment.</title>
        <authorList>
            <person name="Singh S.K."/>
            <person name="Hill R."/>
            <person name="Major S."/>
            <person name="Cai H."/>
            <person name="Li Y."/>
        </authorList>
    </citation>
    <scope>NUCLEOTIDE SEQUENCE [LARGE SCALE GENOMIC DNA]</scope>
    <source>
        <strain evidence="3 4">IMET F</strain>
    </source>
</reference>
<evidence type="ECO:0000313" key="4">
    <source>
        <dbReference type="Proteomes" id="UP000238565"/>
    </source>
</evidence>
<keyword evidence="2" id="KW-0472">Membrane</keyword>
<comment type="caution">
    <text evidence="3">The sequence shown here is derived from an EMBL/GenBank/DDBJ whole genome shotgun (WGS) entry which is preliminary data.</text>
</comment>
<evidence type="ECO:0008006" key="5">
    <source>
        <dbReference type="Google" id="ProtNLM"/>
    </source>
</evidence>
<protein>
    <recommendedName>
        <fullName evidence="5">DUF1003 domain-containing protein</fullName>
    </recommendedName>
</protein>
<proteinExistence type="predicted"/>
<organism evidence="3 4">
    <name type="scientific">Cloacibacterium normanense</name>
    <dbReference type="NCBI Taxonomy" id="237258"/>
    <lineage>
        <taxon>Bacteria</taxon>
        <taxon>Pseudomonadati</taxon>
        <taxon>Bacteroidota</taxon>
        <taxon>Flavobacteriia</taxon>
        <taxon>Flavobacteriales</taxon>
        <taxon>Weeksellaceae</taxon>
    </lineage>
</organism>
<keyword evidence="1" id="KW-0175">Coiled coil</keyword>
<feature type="transmembrane region" description="Helical" evidence="2">
    <location>
        <begin position="56"/>
        <end position="74"/>
    </location>
</feature>
<dbReference type="Proteomes" id="UP000238565">
    <property type="component" value="Unassembled WGS sequence"/>
</dbReference>
<keyword evidence="2" id="KW-0812">Transmembrane</keyword>
<dbReference type="SUPFAM" id="SSF58100">
    <property type="entry name" value="Bacterial hemolysins"/>
    <property type="match status" value="1"/>
</dbReference>
<evidence type="ECO:0000256" key="2">
    <source>
        <dbReference type="SAM" id="Phobius"/>
    </source>
</evidence>
<dbReference type="RefSeq" id="WP_104794038.1">
    <property type="nucleotide sequence ID" value="NZ_PTPZ01000006.1"/>
</dbReference>
<dbReference type="AlphaFoldDB" id="A0A2S7I364"/>
<gene>
    <name evidence="3" type="ORF">C3729_10145</name>
</gene>
<feature type="transmembrane region" description="Helical" evidence="2">
    <location>
        <begin position="21"/>
        <end position="44"/>
    </location>
</feature>
<keyword evidence="2" id="KW-1133">Transmembrane helix</keyword>
<feature type="coiled-coil region" evidence="1">
    <location>
        <begin position="78"/>
        <end position="172"/>
    </location>
</feature>
<sequence>MKFRELKTENSTMLDKMADSVIIWIGSTSSLVFHTLLFITSFLLPLFKVVEFEEMLLVLTTIVSLEAIYLSIFIQMSVNKSNKHIEVIKEDVNEIQEDIDEIQEDIDEIQEDIDEIQEDIDEIADDEDEDEHKEKAQKVILKSNVSNNKQEIKELKAKIHDLQSKLEELIQKDFN</sequence>
<dbReference type="Gene3D" id="1.20.5.190">
    <property type="match status" value="1"/>
</dbReference>
<evidence type="ECO:0000313" key="3">
    <source>
        <dbReference type="EMBL" id="PPZ91028.1"/>
    </source>
</evidence>